<feature type="domain" description="Helically-extended SH3" evidence="3">
    <location>
        <begin position="633"/>
        <end position="699"/>
    </location>
</feature>
<dbReference type="HOGENOM" id="CLU_2009245_0_0_1"/>
<dbReference type="SUPFAM" id="SSF50044">
    <property type="entry name" value="SH3-domain"/>
    <property type="match status" value="1"/>
</dbReference>
<proteinExistence type="predicted"/>
<dbReference type="GO" id="GO:0007229">
    <property type="term" value="P:integrin-mediated signaling pathway"/>
    <property type="evidence" value="ECO:0007669"/>
    <property type="project" value="InterPro"/>
</dbReference>
<dbReference type="AlphaFoldDB" id="H0ZH22"/>
<dbReference type="GO" id="GO:0072659">
    <property type="term" value="P:protein localization to plasma membrane"/>
    <property type="evidence" value="ECO:0007669"/>
    <property type="project" value="TreeGrafter"/>
</dbReference>
<feature type="compositionally biased region" description="Basic and acidic residues" evidence="2">
    <location>
        <begin position="78"/>
        <end position="90"/>
    </location>
</feature>
<feature type="region of interest" description="Disordered" evidence="2">
    <location>
        <begin position="346"/>
        <end position="381"/>
    </location>
</feature>
<protein>
    <submittedName>
        <fullName evidence="4">FYN binding protein 2</fullName>
    </submittedName>
</protein>
<feature type="region of interest" description="Disordered" evidence="2">
    <location>
        <begin position="225"/>
        <end position="286"/>
    </location>
</feature>
<gene>
    <name evidence="4" type="primary">FYB2</name>
</gene>
<feature type="compositionally biased region" description="Basic and acidic residues" evidence="2">
    <location>
        <begin position="228"/>
        <end position="240"/>
    </location>
</feature>
<feature type="compositionally biased region" description="Low complexity" evidence="2">
    <location>
        <begin position="160"/>
        <end position="177"/>
    </location>
</feature>
<dbReference type="OMA" id="KPWKNFP"/>
<dbReference type="PANTHER" id="PTHR16830:SF1">
    <property type="entry name" value="FYN-BINDING PROTEIN 2"/>
    <property type="match status" value="1"/>
</dbReference>
<dbReference type="PANTHER" id="PTHR16830">
    <property type="entry name" value="SH2 CONTAINING ADAPTOR PRAM-1 RELATED"/>
    <property type="match status" value="1"/>
</dbReference>
<dbReference type="Ensembl" id="ENSTGUT00000009993.2">
    <property type="protein sequence ID" value="ENSTGUP00000009886.2"/>
    <property type="gene ID" value="ENSTGUG00000009595.2"/>
</dbReference>
<feature type="region of interest" description="Disordered" evidence="2">
    <location>
        <begin position="417"/>
        <end position="470"/>
    </location>
</feature>
<feature type="region of interest" description="Disordered" evidence="2">
    <location>
        <begin position="17"/>
        <end position="183"/>
    </location>
</feature>
<feature type="compositionally biased region" description="Polar residues" evidence="2">
    <location>
        <begin position="113"/>
        <end position="124"/>
    </location>
</feature>
<evidence type="ECO:0000313" key="4">
    <source>
        <dbReference type="Ensembl" id="ENSTGUP00000009886.2"/>
    </source>
</evidence>
<sequence>MELEGGTDFKALRAKFQNDSNLANKPGQKALAEISPKPGSAGSTTSSPLPLTRREVKVSKPSQPAVLPQHSPLARPQGSKERMGHSEEHPGSASERGTSSPHNSSEKPLLSCGTDQQGSSQTTPEDSELPDSFQRVLQIWEETLSRKEKTSPGVPAQRVASSAPAASGSARMAPSGSCPVLDWRAQRKDALHGRGMAVPQAPRGDRSSAGAGAEALVASAFCQSGYRVPREPPQRQKELEPPFCQPGAGKWSYSPGSKWPRIKPLPSAESLGPAPGKPPRPPKVDLSAFQSTMPLVHRGNETTPGEEDYLTPESAQLEEQNNYEETPMYLNQSGDTTTLCVIEGPKAEPQKHRKQKIFPFAKSSPERALIEDKKEGKPNDERAKLEENKMFETGGNEYLSPTSHARADGRGVLKVLQGKQDVTSPQNATYPTPPGLAKDRAEHWHSVGVGVPKPEGAALSQNPGQSLQAPEDIYDDIEELQDRLHGSDASSSFTSDSISGNSYEETYEDVEIGGDNPAKPGTEKQKRFGNLFKIEKLKLNNFRLKDNLRLVSISVPNLAAVSQEDNVYDDVEVGQRETRGKDDKYKVRMPKLRVAKECKDKRKSIDDVERNFFKFKKSTEEKSKKMDKEEKIFRETFMYDKEIRVLARATAARAVRSQRRADLPLAAGEQLELIDALQGHAVICRNAQGRYGYVLVEHLNFSTNCPESCSPLEHP</sequence>
<dbReference type="InterPro" id="IPR029294">
    <property type="entry name" value="hSH3"/>
</dbReference>
<reference evidence="4 5" key="1">
    <citation type="journal article" date="2010" name="Nature">
        <title>The genome of a songbird.</title>
        <authorList>
            <person name="Warren W.C."/>
            <person name="Clayton D.F."/>
            <person name="Ellegren H."/>
            <person name="Arnold A.P."/>
            <person name="Hillier L.W."/>
            <person name="Kunstner A."/>
            <person name="Searle S."/>
            <person name="White S."/>
            <person name="Vilella A.J."/>
            <person name="Fairley S."/>
            <person name="Heger A."/>
            <person name="Kong L."/>
            <person name="Ponting C.P."/>
            <person name="Jarvis E.D."/>
            <person name="Mello C.V."/>
            <person name="Minx P."/>
            <person name="Lovell P."/>
            <person name="Velho T.A."/>
            <person name="Ferris M."/>
            <person name="Balakrishnan C.N."/>
            <person name="Sinha S."/>
            <person name="Blatti C."/>
            <person name="London S.E."/>
            <person name="Li Y."/>
            <person name="Lin Y.C."/>
            <person name="George J."/>
            <person name="Sweedler J."/>
            <person name="Southey B."/>
            <person name="Gunaratne P."/>
            <person name="Watson M."/>
            <person name="Nam K."/>
            <person name="Backstrom N."/>
            <person name="Smeds L."/>
            <person name="Nabholz B."/>
            <person name="Itoh Y."/>
            <person name="Whitney O."/>
            <person name="Pfenning A.R."/>
            <person name="Howard J."/>
            <person name="Volker M."/>
            <person name="Skinner B.M."/>
            <person name="Griffin D.K."/>
            <person name="Ye L."/>
            <person name="McLaren W.M."/>
            <person name="Flicek P."/>
            <person name="Quesada V."/>
            <person name="Velasco G."/>
            <person name="Lopez-Otin C."/>
            <person name="Puente X.S."/>
            <person name="Olender T."/>
            <person name="Lancet D."/>
            <person name="Smit A.F."/>
            <person name="Hubley R."/>
            <person name="Konkel M.K."/>
            <person name="Walker J.A."/>
            <person name="Batzer M.A."/>
            <person name="Gu W."/>
            <person name="Pollock D.D."/>
            <person name="Chen L."/>
            <person name="Cheng Z."/>
            <person name="Eichler E.E."/>
            <person name="Stapley J."/>
            <person name="Slate J."/>
            <person name="Ekblom R."/>
            <person name="Birkhead T."/>
            <person name="Burke T."/>
            <person name="Burt D."/>
            <person name="Scharff C."/>
            <person name="Adam I."/>
            <person name="Richard H."/>
            <person name="Sultan M."/>
            <person name="Soldatov A."/>
            <person name="Lehrach H."/>
            <person name="Edwards S.V."/>
            <person name="Yang S.P."/>
            <person name="Li X."/>
            <person name="Graves T."/>
            <person name="Fulton L."/>
            <person name="Nelson J."/>
            <person name="Chinwalla A."/>
            <person name="Hou S."/>
            <person name="Mardis E.R."/>
            <person name="Wilson R.K."/>
        </authorList>
    </citation>
    <scope>NUCLEOTIDE SEQUENCE [LARGE SCALE GENOMIC DNA]</scope>
</reference>
<dbReference type="Proteomes" id="UP000007754">
    <property type="component" value="Chromosome 8"/>
</dbReference>
<evidence type="ECO:0000256" key="2">
    <source>
        <dbReference type="SAM" id="MobiDB-lite"/>
    </source>
</evidence>
<evidence type="ECO:0000313" key="5">
    <source>
        <dbReference type="Proteomes" id="UP000007754"/>
    </source>
</evidence>
<organism evidence="4 5">
    <name type="scientific">Taeniopygia guttata</name>
    <name type="common">Zebra finch</name>
    <name type="synonym">Poephila guttata</name>
    <dbReference type="NCBI Taxonomy" id="59729"/>
    <lineage>
        <taxon>Eukaryota</taxon>
        <taxon>Metazoa</taxon>
        <taxon>Chordata</taxon>
        <taxon>Craniata</taxon>
        <taxon>Vertebrata</taxon>
        <taxon>Euteleostomi</taxon>
        <taxon>Archelosauria</taxon>
        <taxon>Archosauria</taxon>
        <taxon>Dinosauria</taxon>
        <taxon>Saurischia</taxon>
        <taxon>Theropoda</taxon>
        <taxon>Coelurosauria</taxon>
        <taxon>Aves</taxon>
        <taxon>Neognathae</taxon>
        <taxon>Neoaves</taxon>
        <taxon>Telluraves</taxon>
        <taxon>Australaves</taxon>
        <taxon>Passeriformes</taxon>
        <taxon>Passeroidea</taxon>
        <taxon>Estrildidae</taxon>
        <taxon>Estrildinae</taxon>
        <taxon>Taeniopygia</taxon>
    </lineage>
</organism>
<keyword evidence="5" id="KW-1185">Reference proteome</keyword>
<reference evidence="4" key="3">
    <citation type="submission" date="2025-09" db="UniProtKB">
        <authorList>
            <consortium name="Ensembl"/>
        </authorList>
    </citation>
    <scope>IDENTIFICATION</scope>
</reference>
<feature type="compositionally biased region" description="Polar residues" evidence="2">
    <location>
        <begin position="459"/>
        <end position="468"/>
    </location>
</feature>
<dbReference type="Gene3D" id="2.30.30.40">
    <property type="entry name" value="SH3 Domains"/>
    <property type="match status" value="1"/>
</dbReference>
<accession>H0ZH22</accession>
<dbReference type="GO" id="GO:0045121">
    <property type="term" value="C:membrane raft"/>
    <property type="evidence" value="ECO:0007669"/>
    <property type="project" value="Ensembl"/>
</dbReference>
<dbReference type="GO" id="GO:0050852">
    <property type="term" value="P:T cell receptor signaling pathway"/>
    <property type="evidence" value="ECO:0007669"/>
    <property type="project" value="Ensembl"/>
</dbReference>
<dbReference type="GeneTree" id="ENSGT00530000063460"/>
<evidence type="ECO:0000256" key="1">
    <source>
        <dbReference type="ARBA" id="ARBA00022553"/>
    </source>
</evidence>
<feature type="compositionally biased region" description="Polar residues" evidence="2">
    <location>
        <begin position="420"/>
        <end position="430"/>
    </location>
</feature>
<evidence type="ECO:0000259" key="3">
    <source>
        <dbReference type="Pfam" id="PF14603"/>
    </source>
</evidence>
<dbReference type="InterPro" id="IPR043443">
    <property type="entry name" value="FYB1/2-like"/>
</dbReference>
<reference evidence="4" key="2">
    <citation type="submission" date="2025-08" db="UniProtKB">
        <authorList>
            <consortium name="Ensembl"/>
        </authorList>
    </citation>
    <scope>IDENTIFICATION</scope>
</reference>
<dbReference type="Pfam" id="PF14603">
    <property type="entry name" value="hSH3"/>
    <property type="match status" value="1"/>
</dbReference>
<feature type="compositionally biased region" description="Basic and acidic residues" evidence="2">
    <location>
        <begin position="364"/>
        <end position="381"/>
    </location>
</feature>
<name>H0ZH22_TAEGU</name>
<dbReference type="InParanoid" id="H0ZH22"/>
<dbReference type="InterPro" id="IPR036028">
    <property type="entry name" value="SH3-like_dom_sf"/>
</dbReference>
<dbReference type="GO" id="GO:0033627">
    <property type="term" value="P:cell adhesion mediated by integrin"/>
    <property type="evidence" value="ECO:0007669"/>
    <property type="project" value="Ensembl"/>
</dbReference>
<dbReference type="GO" id="GO:0001772">
    <property type="term" value="C:immunological synapse"/>
    <property type="evidence" value="ECO:0007669"/>
    <property type="project" value="Ensembl"/>
</dbReference>
<keyword evidence="1" id="KW-0597">Phosphoprotein</keyword>